<keyword evidence="3" id="KW-1185">Reference proteome</keyword>
<dbReference type="AlphaFoldDB" id="A0A4Z2FWM6"/>
<gene>
    <name evidence="2" type="ORF">EYF80_044495</name>
</gene>
<protein>
    <submittedName>
        <fullName evidence="2">Uncharacterized protein</fullName>
    </submittedName>
</protein>
<reference evidence="2 3" key="1">
    <citation type="submission" date="2019-03" db="EMBL/GenBank/DDBJ databases">
        <title>First draft genome of Liparis tanakae, snailfish: a comprehensive survey of snailfish specific genes.</title>
        <authorList>
            <person name="Kim W."/>
            <person name="Song I."/>
            <person name="Jeong J.-H."/>
            <person name="Kim D."/>
            <person name="Kim S."/>
            <person name="Ryu S."/>
            <person name="Song J.Y."/>
            <person name="Lee S.K."/>
        </authorList>
    </citation>
    <scope>NUCLEOTIDE SEQUENCE [LARGE SCALE GENOMIC DNA]</scope>
    <source>
        <tissue evidence="2">Muscle</tissue>
    </source>
</reference>
<organism evidence="2 3">
    <name type="scientific">Liparis tanakae</name>
    <name type="common">Tanaka's snailfish</name>
    <dbReference type="NCBI Taxonomy" id="230148"/>
    <lineage>
        <taxon>Eukaryota</taxon>
        <taxon>Metazoa</taxon>
        <taxon>Chordata</taxon>
        <taxon>Craniata</taxon>
        <taxon>Vertebrata</taxon>
        <taxon>Euteleostomi</taxon>
        <taxon>Actinopterygii</taxon>
        <taxon>Neopterygii</taxon>
        <taxon>Teleostei</taxon>
        <taxon>Neoteleostei</taxon>
        <taxon>Acanthomorphata</taxon>
        <taxon>Eupercaria</taxon>
        <taxon>Perciformes</taxon>
        <taxon>Cottioidei</taxon>
        <taxon>Cottales</taxon>
        <taxon>Liparidae</taxon>
        <taxon>Liparis</taxon>
    </lineage>
</organism>
<comment type="caution">
    <text evidence="2">The sequence shown here is derived from an EMBL/GenBank/DDBJ whole genome shotgun (WGS) entry which is preliminary data.</text>
</comment>
<name>A0A4Z2FWM6_9TELE</name>
<dbReference type="EMBL" id="SRLO01000854">
    <property type="protein sequence ID" value="TNN45310.1"/>
    <property type="molecule type" value="Genomic_DNA"/>
</dbReference>
<evidence type="ECO:0000256" key="1">
    <source>
        <dbReference type="SAM" id="MobiDB-lite"/>
    </source>
</evidence>
<proteinExistence type="predicted"/>
<evidence type="ECO:0000313" key="2">
    <source>
        <dbReference type="EMBL" id="TNN45310.1"/>
    </source>
</evidence>
<dbReference type="Proteomes" id="UP000314294">
    <property type="component" value="Unassembled WGS sequence"/>
</dbReference>
<evidence type="ECO:0000313" key="3">
    <source>
        <dbReference type="Proteomes" id="UP000314294"/>
    </source>
</evidence>
<feature type="region of interest" description="Disordered" evidence="1">
    <location>
        <begin position="61"/>
        <end position="86"/>
    </location>
</feature>
<sequence length="129" mass="14231">MLRAVLPKRNIDFTFFFKQSRLLIGYLGQQNVLARTSVLIQQPTATDRRAACNCGAEAAVQTRASPGETRGRVPRRRLEGLTIPGQNNRNRPPFVWASMVPMTVTVNSGHGAEEAGLGELHRGAFDKEN</sequence>
<accession>A0A4Z2FWM6</accession>